<dbReference type="PANTHER" id="PTHR47371:SF3">
    <property type="entry name" value="PHOSPHOGLYCEROL TRANSFERASE I"/>
    <property type="match status" value="1"/>
</dbReference>
<keyword evidence="3" id="KW-1003">Cell membrane</keyword>
<feature type="transmembrane region" description="Helical" evidence="7">
    <location>
        <begin position="57"/>
        <end position="75"/>
    </location>
</feature>
<feature type="transmembrane region" description="Helical" evidence="7">
    <location>
        <begin position="171"/>
        <end position="189"/>
    </location>
</feature>
<feature type="transmembrane region" description="Helical" evidence="7">
    <location>
        <begin position="120"/>
        <end position="140"/>
    </location>
</feature>
<dbReference type="GO" id="GO:0005886">
    <property type="term" value="C:plasma membrane"/>
    <property type="evidence" value="ECO:0007669"/>
    <property type="project" value="UniProtKB-SubCell"/>
</dbReference>
<dbReference type="Pfam" id="PF00884">
    <property type="entry name" value="Sulfatase"/>
    <property type="match status" value="1"/>
</dbReference>
<dbReference type="AlphaFoldDB" id="A0A173VFZ9"/>
<sequence>MKIKLYFEKENLIRLAVAVVFAAVLFAVIRFPVWVLFGFGVLYFGIKSLKIELNEKLSWLWSAIMLGTGGIFTAYHIQYLLLDAELRAKISDNKMLLNVLCCLVVFLAVQVFTSNTGLTCLISHIVLLSLAGINYFVYLFRGNEFIFSDLKSIQTGLSVAGNYEFVLDERAGYVILLSTLYIAFIRKLHVSFQKRIPMSIVCISLAVLCCAYIGKHTQGVVTETWEQKGSYRNGYILNFVLSIRDCFIAQPDGYSKEAVKELEDQYSKETDTATGETEKKPTIIVVMSESYADLSVVGNFSTNIDLTPFYDSLEENTIKGHALSSVFGAKTPNSEWEFLTGNSMAFLPSGSVVYQQYITDTPTSLVSNLKNIGYTCVAMHPYYDTGWSRNIVYPNMGFDETHFIDDFDQTKILRDYITDQEMYEKIVDRYESKKSNEDLFIMSISMQNHGGYTEKYDNFDEKARMLGINYPDVNQYLSLIHESDSALEYLISYFEKVDDPVEIVFFGDHQPSLSSSFYPYLNGKGLGGLTLSELENLYTVPFFIWTNYDSGKESVELTSLNYLSTLALERAGIALPAYNQFLADMMEEIPAVNSRGFYSKSQGKFLHVEDAAGEDAKWLKNYEILQYNNMFDKRNKSELIFPYLKQ</sequence>
<gene>
    <name evidence="9" type="ORF">ERS852572_02984</name>
    <name evidence="10" type="ORF">GMD50_10065</name>
</gene>
<dbReference type="Proteomes" id="UP000478483">
    <property type="component" value="Unassembled WGS sequence"/>
</dbReference>
<dbReference type="RefSeq" id="WP_055195403.1">
    <property type="nucleotide sequence ID" value="NZ_CABIYH010000025.1"/>
</dbReference>
<evidence type="ECO:0000313" key="10">
    <source>
        <dbReference type="EMBL" id="MTR85402.1"/>
    </source>
</evidence>
<dbReference type="EMBL" id="WNAJ01000010">
    <property type="protein sequence ID" value="MTR85402.1"/>
    <property type="molecule type" value="Genomic_DNA"/>
</dbReference>
<evidence type="ECO:0000313" key="11">
    <source>
        <dbReference type="Proteomes" id="UP000095350"/>
    </source>
</evidence>
<comment type="subcellular location">
    <subcellularLocation>
        <location evidence="1">Cell membrane</location>
        <topology evidence="1">Multi-pass membrane protein</topology>
    </subcellularLocation>
</comment>
<dbReference type="PaxDb" id="166486-ERS852572_02984"/>
<reference evidence="10 12" key="2">
    <citation type="journal article" date="2019" name="Nat. Med.">
        <title>A library of human gut bacterial isolates paired with longitudinal multiomics data enables mechanistic microbiome research.</title>
        <authorList>
            <person name="Poyet M."/>
            <person name="Groussin M."/>
            <person name="Gibbons S.M."/>
            <person name="Avila-Pacheco J."/>
            <person name="Jiang X."/>
            <person name="Kearney S.M."/>
            <person name="Perrotta A.R."/>
            <person name="Berdy B."/>
            <person name="Zhao S."/>
            <person name="Lieberman T.D."/>
            <person name="Swanson P.K."/>
            <person name="Smith M."/>
            <person name="Roesemann S."/>
            <person name="Alexander J.E."/>
            <person name="Rich S.A."/>
            <person name="Livny J."/>
            <person name="Vlamakis H."/>
            <person name="Clish C."/>
            <person name="Bullock K."/>
            <person name="Deik A."/>
            <person name="Scott J."/>
            <person name="Pierce K.A."/>
            <person name="Xavier R.J."/>
            <person name="Alm E.J."/>
        </authorList>
    </citation>
    <scope>NUCLEOTIDE SEQUENCE [LARGE SCALE GENOMIC DNA]</scope>
    <source>
        <strain evidence="10 12">BIOML-A1</strain>
    </source>
</reference>
<keyword evidence="5 7" id="KW-1133">Transmembrane helix</keyword>
<evidence type="ECO:0000256" key="6">
    <source>
        <dbReference type="ARBA" id="ARBA00023136"/>
    </source>
</evidence>
<evidence type="ECO:0000256" key="1">
    <source>
        <dbReference type="ARBA" id="ARBA00004651"/>
    </source>
</evidence>
<dbReference type="InterPro" id="IPR050448">
    <property type="entry name" value="OpgB/LTA_synthase_biosynth"/>
</dbReference>
<keyword evidence="9" id="KW-0808">Transferase</keyword>
<proteinExistence type="predicted"/>
<organism evidence="9 11">
    <name type="scientific">Roseburia intestinalis</name>
    <dbReference type="NCBI Taxonomy" id="166486"/>
    <lineage>
        <taxon>Bacteria</taxon>
        <taxon>Bacillati</taxon>
        <taxon>Bacillota</taxon>
        <taxon>Clostridia</taxon>
        <taxon>Lachnospirales</taxon>
        <taxon>Lachnospiraceae</taxon>
        <taxon>Roseburia</taxon>
    </lineage>
</organism>
<dbReference type="InterPro" id="IPR017850">
    <property type="entry name" value="Alkaline_phosphatase_core_sf"/>
</dbReference>
<feature type="transmembrane region" description="Helical" evidence="7">
    <location>
        <begin position="95"/>
        <end position="113"/>
    </location>
</feature>
<dbReference type="GO" id="GO:0016740">
    <property type="term" value="F:transferase activity"/>
    <property type="evidence" value="ECO:0007669"/>
    <property type="project" value="UniProtKB-KW"/>
</dbReference>
<evidence type="ECO:0000313" key="12">
    <source>
        <dbReference type="Proteomes" id="UP000478483"/>
    </source>
</evidence>
<dbReference type="EMBL" id="CYXZ01000025">
    <property type="protein sequence ID" value="CUN26339.1"/>
    <property type="molecule type" value="Genomic_DNA"/>
</dbReference>
<evidence type="ECO:0000313" key="9">
    <source>
        <dbReference type="EMBL" id="CUN26339.1"/>
    </source>
</evidence>
<reference evidence="9 11" key="1">
    <citation type="submission" date="2015-09" db="EMBL/GenBank/DDBJ databases">
        <authorList>
            <consortium name="Pathogen Informatics"/>
        </authorList>
    </citation>
    <scope>NUCLEOTIDE SEQUENCE [LARGE SCALE GENOMIC DNA]</scope>
    <source>
        <strain evidence="9 11">2789STDY5834960</strain>
    </source>
</reference>
<dbReference type="GO" id="GO:0016787">
    <property type="term" value="F:hydrolase activity"/>
    <property type="evidence" value="ECO:0007669"/>
    <property type="project" value="UniProtKB-KW"/>
</dbReference>
<feature type="domain" description="Sulfatase N-terminal" evidence="8">
    <location>
        <begin position="281"/>
        <end position="573"/>
    </location>
</feature>
<dbReference type="CDD" id="cd16015">
    <property type="entry name" value="LTA_synthase"/>
    <property type="match status" value="1"/>
</dbReference>
<keyword evidence="6 7" id="KW-0472">Membrane</keyword>
<dbReference type="OrthoDB" id="243547at2"/>
<evidence type="ECO:0000256" key="7">
    <source>
        <dbReference type="SAM" id="Phobius"/>
    </source>
</evidence>
<dbReference type="Proteomes" id="UP000095350">
    <property type="component" value="Unassembled WGS sequence"/>
</dbReference>
<name>A0A173VFZ9_9FIRM</name>
<dbReference type="InterPro" id="IPR000917">
    <property type="entry name" value="Sulfatase_N"/>
</dbReference>
<evidence type="ECO:0000259" key="8">
    <source>
        <dbReference type="Pfam" id="PF00884"/>
    </source>
</evidence>
<evidence type="ECO:0000256" key="2">
    <source>
        <dbReference type="ARBA" id="ARBA00004936"/>
    </source>
</evidence>
<comment type="pathway">
    <text evidence="2">Cell wall biogenesis; lipoteichoic acid biosynthesis.</text>
</comment>
<evidence type="ECO:0000256" key="4">
    <source>
        <dbReference type="ARBA" id="ARBA00022692"/>
    </source>
</evidence>
<evidence type="ECO:0000256" key="3">
    <source>
        <dbReference type="ARBA" id="ARBA00022475"/>
    </source>
</evidence>
<accession>A0A173VFZ9</accession>
<protein>
    <submittedName>
        <fullName evidence="9">Phosphoglycerol transferase and related proteins, alkaline phosphatase superfamily</fullName>
    </submittedName>
    <submittedName>
        <fullName evidence="10">Sulfatase-like hydrolase/transferase</fullName>
    </submittedName>
</protein>
<dbReference type="SUPFAM" id="SSF53649">
    <property type="entry name" value="Alkaline phosphatase-like"/>
    <property type="match status" value="1"/>
</dbReference>
<feature type="transmembrane region" description="Helical" evidence="7">
    <location>
        <begin position="12"/>
        <end position="45"/>
    </location>
</feature>
<dbReference type="STRING" id="166486.ERS852572_02984"/>
<dbReference type="PANTHER" id="PTHR47371">
    <property type="entry name" value="LIPOTEICHOIC ACID SYNTHASE"/>
    <property type="match status" value="1"/>
</dbReference>
<dbReference type="Gene3D" id="3.40.720.10">
    <property type="entry name" value="Alkaline Phosphatase, subunit A"/>
    <property type="match status" value="1"/>
</dbReference>
<keyword evidence="10" id="KW-0378">Hydrolase</keyword>
<evidence type="ECO:0000256" key="5">
    <source>
        <dbReference type="ARBA" id="ARBA00022989"/>
    </source>
</evidence>
<keyword evidence="4 7" id="KW-0812">Transmembrane</keyword>